<proteinExistence type="predicted"/>
<evidence type="ECO:0000313" key="3">
    <source>
        <dbReference type="Proteomes" id="UP000759537"/>
    </source>
</evidence>
<name>A0A9P5MQ12_9AGAM</name>
<dbReference type="AlphaFoldDB" id="A0A9P5MQ12"/>
<accession>A0A9P5MQ12</accession>
<dbReference type="Proteomes" id="UP000759537">
    <property type="component" value="Unassembled WGS sequence"/>
</dbReference>
<evidence type="ECO:0000259" key="1">
    <source>
        <dbReference type="Pfam" id="PF20149"/>
    </source>
</evidence>
<evidence type="ECO:0000313" key="2">
    <source>
        <dbReference type="EMBL" id="KAF8471398.1"/>
    </source>
</evidence>
<dbReference type="EMBL" id="WHVB01000023">
    <property type="protein sequence ID" value="KAF8471398.1"/>
    <property type="molecule type" value="Genomic_DNA"/>
</dbReference>
<comment type="caution">
    <text evidence="2">The sequence shown here is derived from an EMBL/GenBank/DDBJ whole genome shotgun (WGS) entry which is preliminary data.</text>
</comment>
<dbReference type="OrthoDB" id="3268553at2759"/>
<feature type="domain" description="DUF6532" evidence="1">
    <location>
        <begin position="59"/>
        <end position="246"/>
    </location>
</feature>
<reference evidence="2" key="1">
    <citation type="submission" date="2019-10" db="EMBL/GenBank/DDBJ databases">
        <authorList>
            <consortium name="DOE Joint Genome Institute"/>
            <person name="Kuo A."/>
            <person name="Miyauchi S."/>
            <person name="Kiss E."/>
            <person name="Drula E."/>
            <person name="Kohler A."/>
            <person name="Sanchez-Garcia M."/>
            <person name="Andreopoulos B."/>
            <person name="Barry K.W."/>
            <person name="Bonito G."/>
            <person name="Buee M."/>
            <person name="Carver A."/>
            <person name="Chen C."/>
            <person name="Cichocki N."/>
            <person name="Clum A."/>
            <person name="Culley D."/>
            <person name="Crous P.W."/>
            <person name="Fauchery L."/>
            <person name="Girlanda M."/>
            <person name="Hayes R."/>
            <person name="Keri Z."/>
            <person name="LaButti K."/>
            <person name="Lipzen A."/>
            <person name="Lombard V."/>
            <person name="Magnuson J."/>
            <person name="Maillard F."/>
            <person name="Morin E."/>
            <person name="Murat C."/>
            <person name="Nolan M."/>
            <person name="Ohm R."/>
            <person name="Pangilinan J."/>
            <person name="Pereira M."/>
            <person name="Perotto S."/>
            <person name="Peter M."/>
            <person name="Riley R."/>
            <person name="Sitrit Y."/>
            <person name="Stielow B."/>
            <person name="Szollosi G."/>
            <person name="Zifcakova L."/>
            <person name="Stursova M."/>
            <person name="Spatafora J.W."/>
            <person name="Tedersoo L."/>
            <person name="Vaario L.-M."/>
            <person name="Yamada A."/>
            <person name="Yan M."/>
            <person name="Wang P."/>
            <person name="Xu J."/>
            <person name="Bruns T."/>
            <person name="Baldrian P."/>
            <person name="Vilgalys R."/>
            <person name="Henrissat B."/>
            <person name="Grigoriev I.V."/>
            <person name="Hibbett D."/>
            <person name="Nagy L.G."/>
            <person name="Martin F.M."/>
        </authorList>
    </citation>
    <scope>NUCLEOTIDE SEQUENCE</scope>
    <source>
        <strain evidence="2">Prilba</strain>
    </source>
</reference>
<protein>
    <recommendedName>
        <fullName evidence="1">DUF6532 domain-containing protein</fullName>
    </recommendedName>
</protein>
<keyword evidence="3" id="KW-1185">Reference proteome</keyword>
<dbReference type="Pfam" id="PF20149">
    <property type="entry name" value="DUF6532"/>
    <property type="match status" value="1"/>
</dbReference>
<dbReference type="InterPro" id="IPR045341">
    <property type="entry name" value="DUF6532"/>
</dbReference>
<sequence>MRAGLDLKRGLSKMSHARAYRKYAYETLGIVKTTSDRARDVVATQATYDEQEERVASTAEAIYRSFFGYRDAFPTPEQESGWASSVWTMACTKTGITIATSINLAERLAGIGPRFRSTVKEKIMPLVERYYGFETSKAPESLSHNIELARALKTDGAFSKGDEEHALPYRHRIIQQAINIIWFNDRSSDGVVFPNFFNPMPYEAIAVVLTAIECCIDEWSHGPWIRIPFAYGNYKEVYCDHLEALKGLSDQGLQLRSCDPLRQLRSEIFNKGRDHAGVPRRSINQGDHWTRNQVDAACDKALST</sequence>
<gene>
    <name evidence="2" type="ORF">DFH94DRAFT_201204</name>
</gene>
<reference evidence="2" key="2">
    <citation type="journal article" date="2020" name="Nat. Commun.">
        <title>Large-scale genome sequencing of mycorrhizal fungi provides insights into the early evolution of symbiotic traits.</title>
        <authorList>
            <person name="Miyauchi S."/>
            <person name="Kiss E."/>
            <person name="Kuo A."/>
            <person name="Drula E."/>
            <person name="Kohler A."/>
            <person name="Sanchez-Garcia M."/>
            <person name="Morin E."/>
            <person name="Andreopoulos B."/>
            <person name="Barry K.W."/>
            <person name="Bonito G."/>
            <person name="Buee M."/>
            <person name="Carver A."/>
            <person name="Chen C."/>
            <person name="Cichocki N."/>
            <person name="Clum A."/>
            <person name="Culley D."/>
            <person name="Crous P.W."/>
            <person name="Fauchery L."/>
            <person name="Girlanda M."/>
            <person name="Hayes R.D."/>
            <person name="Keri Z."/>
            <person name="LaButti K."/>
            <person name="Lipzen A."/>
            <person name="Lombard V."/>
            <person name="Magnuson J."/>
            <person name="Maillard F."/>
            <person name="Murat C."/>
            <person name="Nolan M."/>
            <person name="Ohm R.A."/>
            <person name="Pangilinan J."/>
            <person name="Pereira M.F."/>
            <person name="Perotto S."/>
            <person name="Peter M."/>
            <person name="Pfister S."/>
            <person name="Riley R."/>
            <person name="Sitrit Y."/>
            <person name="Stielow J.B."/>
            <person name="Szollosi G."/>
            <person name="Zifcakova L."/>
            <person name="Stursova M."/>
            <person name="Spatafora J.W."/>
            <person name="Tedersoo L."/>
            <person name="Vaario L.M."/>
            <person name="Yamada A."/>
            <person name="Yan M."/>
            <person name="Wang P."/>
            <person name="Xu J."/>
            <person name="Bruns T."/>
            <person name="Baldrian P."/>
            <person name="Vilgalys R."/>
            <person name="Dunand C."/>
            <person name="Henrissat B."/>
            <person name="Grigoriev I.V."/>
            <person name="Hibbett D."/>
            <person name="Nagy L.G."/>
            <person name="Martin F.M."/>
        </authorList>
    </citation>
    <scope>NUCLEOTIDE SEQUENCE</scope>
    <source>
        <strain evidence="2">Prilba</strain>
    </source>
</reference>
<organism evidence="2 3">
    <name type="scientific">Russula ochroleuca</name>
    <dbReference type="NCBI Taxonomy" id="152965"/>
    <lineage>
        <taxon>Eukaryota</taxon>
        <taxon>Fungi</taxon>
        <taxon>Dikarya</taxon>
        <taxon>Basidiomycota</taxon>
        <taxon>Agaricomycotina</taxon>
        <taxon>Agaricomycetes</taxon>
        <taxon>Russulales</taxon>
        <taxon>Russulaceae</taxon>
        <taxon>Russula</taxon>
    </lineage>
</organism>